<feature type="transmembrane region" description="Helical" evidence="9">
    <location>
        <begin position="147"/>
        <end position="172"/>
    </location>
</feature>
<reference evidence="12" key="1">
    <citation type="submission" date="2022-01" db="EMBL/GenBank/DDBJ databases">
        <title>Genome Sequence Resource for Two Populations of Ditylenchus destructor, the Migratory Endoparasitic Phytonematode.</title>
        <authorList>
            <person name="Zhang H."/>
            <person name="Lin R."/>
            <person name="Xie B."/>
        </authorList>
    </citation>
    <scope>NUCLEOTIDE SEQUENCE</scope>
    <source>
        <strain evidence="12">BazhouSP</strain>
    </source>
</reference>
<dbReference type="GO" id="GO:0005743">
    <property type="term" value="C:mitochondrial inner membrane"/>
    <property type="evidence" value="ECO:0007669"/>
    <property type="project" value="TreeGrafter"/>
</dbReference>
<dbReference type="InterPro" id="IPR036640">
    <property type="entry name" value="ABC1_TM_sf"/>
</dbReference>
<keyword evidence="3 9" id="KW-0812">Transmembrane</keyword>
<evidence type="ECO:0000256" key="3">
    <source>
        <dbReference type="ARBA" id="ARBA00022692"/>
    </source>
</evidence>
<dbReference type="SUPFAM" id="SSF90123">
    <property type="entry name" value="ABC transporter transmembrane region"/>
    <property type="match status" value="2"/>
</dbReference>
<evidence type="ECO:0000256" key="5">
    <source>
        <dbReference type="ARBA" id="ARBA00022840"/>
    </source>
</evidence>
<evidence type="ECO:0000256" key="1">
    <source>
        <dbReference type="ARBA" id="ARBA00004141"/>
    </source>
</evidence>
<evidence type="ECO:0000313" key="12">
    <source>
        <dbReference type="EMBL" id="KAI1725890.1"/>
    </source>
</evidence>
<feature type="region of interest" description="Disordered" evidence="8">
    <location>
        <begin position="1"/>
        <end position="33"/>
    </location>
</feature>
<feature type="domain" description="ABC transporter" evidence="10">
    <location>
        <begin position="1049"/>
        <end position="1285"/>
    </location>
</feature>
<keyword evidence="7 9" id="KW-0472">Membrane</keyword>
<dbReference type="InterPro" id="IPR011527">
    <property type="entry name" value="ABC1_TM_dom"/>
</dbReference>
<evidence type="ECO:0000259" key="10">
    <source>
        <dbReference type="PROSITE" id="PS50893"/>
    </source>
</evidence>
<dbReference type="PROSITE" id="PS50893">
    <property type="entry name" value="ABC_TRANSPORTER_2"/>
    <property type="match status" value="2"/>
</dbReference>
<dbReference type="InterPro" id="IPR003439">
    <property type="entry name" value="ABC_transporter-like_ATP-bd"/>
</dbReference>
<comment type="similarity">
    <text evidence="2">Belongs to the ABC transporter superfamily. ABCB family. Multidrug resistance exporter (TC 3.A.1.201) subfamily.</text>
</comment>
<dbReference type="SUPFAM" id="SSF52540">
    <property type="entry name" value="P-loop containing nucleoside triphosphate hydrolases"/>
    <property type="match status" value="2"/>
</dbReference>
<dbReference type="Gene3D" id="1.20.1560.10">
    <property type="entry name" value="ABC transporter type 1, transmembrane domain"/>
    <property type="match status" value="1"/>
</dbReference>
<comment type="caution">
    <text evidence="12">The sequence shown here is derived from an EMBL/GenBank/DDBJ whole genome shotgun (WGS) entry which is preliminary data.</text>
</comment>
<dbReference type="InterPro" id="IPR003593">
    <property type="entry name" value="AAA+_ATPase"/>
</dbReference>
<name>A0AAD4NHN0_9BILA</name>
<organism evidence="12 13">
    <name type="scientific">Ditylenchus destructor</name>
    <dbReference type="NCBI Taxonomy" id="166010"/>
    <lineage>
        <taxon>Eukaryota</taxon>
        <taxon>Metazoa</taxon>
        <taxon>Ecdysozoa</taxon>
        <taxon>Nematoda</taxon>
        <taxon>Chromadorea</taxon>
        <taxon>Rhabditida</taxon>
        <taxon>Tylenchina</taxon>
        <taxon>Tylenchomorpha</taxon>
        <taxon>Sphaerularioidea</taxon>
        <taxon>Anguinidae</taxon>
        <taxon>Anguininae</taxon>
        <taxon>Ditylenchus</taxon>
    </lineage>
</organism>
<dbReference type="SMART" id="SM00382">
    <property type="entry name" value="AAA"/>
    <property type="match status" value="2"/>
</dbReference>
<evidence type="ECO:0000313" key="13">
    <source>
        <dbReference type="Proteomes" id="UP001201812"/>
    </source>
</evidence>
<feature type="domain" description="ABC transporter" evidence="10">
    <location>
        <begin position="426"/>
        <end position="662"/>
    </location>
</feature>
<sequence length="1293" mass="143653">MSNDNLENVETTEDDDSDNNTPSETDLLRNQTKSSIESYIEEPKHDFDYNNGTEEARRSRTRWRRFVDILMGRDGDVDLEAVSFIALFRFASPFHKTLLGISAFCSILIGMTEPFFVISFGRLMDILMGYAQHHDSVELWEKATPLIFINFIIALVLVFAGFFAPLLSLLVTTNIIRNIREKFLESLLRQNAAWLDRQRFGALNAQLNENIYLIEDGIGQKICYLTRGFALIFSAMTMSYWINWRMSLIMLPSVPLSGIIMFSLDRLVNRTEKRQQKSAHLAGAVLQESIMHVKTVQSCNGQQTMVGKYNGFLDLVCKDRLPQHFWSGFLDGIFILALYIFNIISSRYGIDQVIAGEMTIGEMQMVMRCCNWSSYMVGILMPDFICIFKARVAAAMVYKLIDQVPETIDCYSNVGESLSTKIHGRITFSSVRFAYPNRKAKTILNGISWVVEPGKHVALVGHSGSGKSTCLSLLTRLYECSAGSVEIDNIDVKCLRISDLRKSIGIVQQEPTLFNCSIFDNITLGDANIDMKSVKRACRAANAHDFIRKLKHGYSTVLGNDGMQLSGGQKQRIAIARALVRDPAILLLDEATSALDAESEILVQNALKVASKGRTTITIAHRLSTLRNADKIIVLDQGKVMEVGTHAELMISPNSIYAQLVKSQQLETKKLSSSSRPRWDSVSSTTSDQLLEHLVDIGVADTKTIKSIRFGAGIYQLYRRYWNSQFIWACISSIGHGSEYCAYNALFFVLFVLIEKFSTGIIEKDALSYYIWLYHVASLGTGIFKLCVSTLSMTLYGRFCDRVVKQCKVNALKNILDQAASYFDNPSTNNEKVIQRISNDALAINAALDRRLNVIVSHAYFIVLMSFLGFLTSWEIALVVVTLITIELLLLVWLGGKMVKNYQNIRIADHSSKTAVEIIENVKTIQLLTKQKYFVERYHKALHENHPHHVTAALLEAFLFASTRATVFAVQTFCILFGTYLLEKGYLQTVNVFGAVVCMSLASDGVIGLVIFLNDFIKADSASSSLFELINAPSTISNGHRKEEVRGDVAFQKVNFAYPNRQDFGVAVELSLMANRGETIALVGASGAGKSTVVALLERYYEPTGGKVTIDEKQITEFDLNHLRNQIALVGQEPVLFGGTIFDNVRLGVEHLGMSEVIGACEIASAAKFIESLPKGYDTEVGEKGAQLSGGQKQRIAIARAVIRHPKILLLDEATSALDGHAEQAVQKALDSARSGRTCIIIAHRLSSITNADRICFMRNGKVVESGTHAELISNSKSAYAQIISPISSGGGI</sequence>
<feature type="transmembrane region" description="Helical" evidence="9">
    <location>
        <begin position="325"/>
        <end position="344"/>
    </location>
</feature>
<dbReference type="InterPro" id="IPR027417">
    <property type="entry name" value="P-loop_NTPase"/>
</dbReference>
<gene>
    <name evidence="12" type="ORF">DdX_02576</name>
</gene>
<dbReference type="InterPro" id="IPR017871">
    <property type="entry name" value="ABC_transporter-like_CS"/>
</dbReference>
<dbReference type="CDD" id="cd03249">
    <property type="entry name" value="ABC_MTABC3_MDL1_MDL2"/>
    <property type="match status" value="1"/>
</dbReference>
<dbReference type="Pfam" id="PF00005">
    <property type="entry name" value="ABC_tran"/>
    <property type="match status" value="2"/>
</dbReference>
<keyword evidence="5" id="KW-0067">ATP-binding</keyword>
<evidence type="ECO:0000256" key="4">
    <source>
        <dbReference type="ARBA" id="ARBA00022741"/>
    </source>
</evidence>
<comment type="subcellular location">
    <subcellularLocation>
        <location evidence="1">Membrane</location>
        <topology evidence="1">Multi-pass membrane protein</topology>
    </subcellularLocation>
</comment>
<feature type="domain" description="ABC transmembrane type-1" evidence="11">
    <location>
        <begin position="101"/>
        <end position="367"/>
    </location>
</feature>
<dbReference type="Pfam" id="PF00664">
    <property type="entry name" value="ABC_membrane"/>
    <property type="match status" value="2"/>
</dbReference>
<dbReference type="GO" id="GO:0005524">
    <property type="term" value="F:ATP binding"/>
    <property type="evidence" value="ECO:0007669"/>
    <property type="project" value="UniProtKB-KW"/>
</dbReference>
<feature type="transmembrane region" description="Helical" evidence="9">
    <location>
        <begin position="372"/>
        <end position="390"/>
    </location>
</feature>
<feature type="transmembrane region" description="Helical" evidence="9">
    <location>
        <begin position="852"/>
        <end position="870"/>
    </location>
</feature>
<accession>A0AAD4NHN0</accession>
<dbReference type="FunFam" id="3.40.50.300:FF:000916">
    <property type="entry name" value="ABC transporter B family member 9"/>
    <property type="match status" value="1"/>
</dbReference>
<dbReference type="GO" id="GO:0016887">
    <property type="term" value="F:ATP hydrolysis activity"/>
    <property type="evidence" value="ECO:0007669"/>
    <property type="project" value="InterPro"/>
</dbReference>
<keyword evidence="6 9" id="KW-1133">Transmembrane helix</keyword>
<evidence type="ECO:0000256" key="2">
    <source>
        <dbReference type="ARBA" id="ARBA00007577"/>
    </source>
</evidence>
<proteinExistence type="inferred from homology"/>
<dbReference type="GO" id="GO:0090374">
    <property type="term" value="P:oligopeptide export from mitochondrion"/>
    <property type="evidence" value="ECO:0007669"/>
    <property type="project" value="TreeGrafter"/>
</dbReference>
<dbReference type="Proteomes" id="UP001201812">
    <property type="component" value="Unassembled WGS sequence"/>
</dbReference>
<keyword evidence="13" id="KW-1185">Reference proteome</keyword>
<feature type="transmembrane region" description="Helical" evidence="9">
    <location>
        <begin position="766"/>
        <end position="788"/>
    </location>
</feature>
<keyword evidence="4" id="KW-0547">Nucleotide-binding</keyword>
<dbReference type="FunFam" id="3.40.50.300:FF:002283">
    <property type="entry name" value="p-GlycoProtein related"/>
    <property type="match status" value="1"/>
</dbReference>
<feature type="domain" description="ABC transmembrane type-1" evidence="11">
    <location>
        <begin position="741"/>
        <end position="1018"/>
    </location>
</feature>
<dbReference type="PROSITE" id="PS00211">
    <property type="entry name" value="ABC_TRANSPORTER_1"/>
    <property type="match status" value="2"/>
</dbReference>
<feature type="transmembrane region" description="Helical" evidence="9">
    <location>
        <begin position="992"/>
        <end position="1013"/>
    </location>
</feature>
<evidence type="ECO:0000259" key="11">
    <source>
        <dbReference type="PROSITE" id="PS50929"/>
    </source>
</evidence>
<dbReference type="EMBL" id="JAKKPZ010000002">
    <property type="protein sequence ID" value="KAI1725890.1"/>
    <property type="molecule type" value="Genomic_DNA"/>
</dbReference>
<feature type="transmembrane region" description="Helical" evidence="9">
    <location>
        <begin position="98"/>
        <end position="120"/>
    </location>
</feature>
<evidence type="ECO:0000256" key="9">
    <source>
        <dbReference type="SAM" id="Phobius"/>
    </source>
</evidence>
<dbReference type="InterPro" id="IPR039421">
    <property type="entry name" value="Type_1_exporter"/>
</dbReference>
<dbReference type="CDD" id="cd18577">
    <property type="entry name" value="ABC_6TM_Pgp_ABCB1_D1_like"/>
    <property type="match status" value="1"/>
</dbReference>
<dbReference type="GO" id="GO:0015421">
    <property type="term" value="F:ABC-type oligopeptide transporter activity"/>
    <property type="evidence" value="ECO:0007669"/>
    <property type="project" value="TreeGrafter"/>
</dbReference>
<protein>
    <submittedName>
        <fullName evidence="12">ABC transporter transmembrane region domain-containing protein</fullName>
    </submittedName>
</protein>
<dbReference type="Gene3D" id="3.40.50.300">
    <property type="entry name" value="P-loop containing nucleotide triphosphate hydrolases"/>
    <property type="match status" value="2"/>
</dbReference>
<evidence type="ECO:0000256" key="8">
    <source>
        <dbReference type="SAM" id="MobiDB-lite"/>
    </source>
</evidence>
<evidence type="ECO:0000256" key="7">
    <source>
        <dbReference type="ARBA" id="ARBA00023136"/>
    </source>
</evidence>
<feature type="transmembrane region" description="Helical" evidence="9">
    <location>
        <begin position="876"/>
        <end position="896"/>
    </location>
</feature>
<evidence type="ECO:0000256" key="6">
    <source>
        <dbReference type="ARBA" id="ARBA00022989"/>
    </source>
</evidence>
<dbReference type="PROSITE" id="PS50929">
    <property type="entry name" value="ABC_TM1F"/>
    <property type="match status" value="2"/>
</dbReference>
<feature type="transmembrane region" description="Helical" evidence="9">
    <location>
        <begin position="957"/>
        <end position="980"/>
    </location>
</feature>
<dbReference type="PANTHER" id="PTHR43394:SF27">
    <property type="entry name" value="ATP-DEPENDENT TRANSLOCASE ABCB1-LIKE"/>
    <property type="match status" value="1"/>
</dbReference>
<feature type="transmembrane region" description="Helical" evidence="9">
    <location>
        <begin position="248"/>
        <end position="268"/>
    </location>
</feature>
<dbReference type="PANTHER" id="PTHR43394">
    <property type="entry name" value="ATP-DEPENDENT PERMEASE MDL1, MITOCHONDRIAL"/>
    <property type="match status" value="1"/>
</dbReference>